<dbReference type="SUPFAM" id="SSF49899">
    <property type="entry name" value="Concanavalin A-like lectins/glucanases"/>
    <property type="match status" value="1"/>
</dbReference>
<dbReference type="NCBIfam" id="TIGR04183">
    <property type="entry name" value="Por_Secre_tail"/>
    <property type="match status" value="1"/>
</dbReference>
<dbReference type="InterPro" id="IPR013320">
    <property type="entry name" value="ConA-like_dom_sf"/>
</dbReference>
<keyword evidence="4" id="KW-1185">Reference proteome</keyword>
<proteinExistence type="predicted"/>
<evidence type="ECO:0000313" key="3">
    <source>
        <dbReference type="EMBL" id="SHM71430.1"/>
    </source>
</evidence>
<dbReference type="Pfam" id="PF19408">
    <property type="entry name" value="PKD_6"/>
    <property type="match status" value="6"/>
</dbReference>
<dbReference type="InterPro" id="IPR013783">
    <property type="entry name" value="Ig-like_fold"/>
</dbReference>
<name>A0A1M7L0W0_9FLAO</name>
<evidence type="ECO:0000256" key="1">
    <source>
        <dbReference type="ARBA" id="ARBA00022729"/>
    </source>
</evidence>
<dbReference type="InterPro" id="IPR026444">
    <property type="entry name" value="Secre_tail"/>
</dbReference>
<sequence>MGKILLLIFLIIIVPFGVYGQACPTSLSISSNPGREICTGEEVTFSAAVDTGSGLNYLWQINGVAAGTNTPQFTTTNLENNDRVRVIVTSSDDENCNLTSDYIQMTVNTVRVGSLVIQASPAEICPGDEMSFSIKSSSNTGTNPVYQWQVNGQNQGSGSVFSANLAEGDNVQLLVSSSLPCTEDFSSNVISVSEKDGPPANIGNIQGEASICPGVSTTYSISAVNFANSYIWELPTGWSGSSTGTSIDVTPGSQGGEIRVRALNDCGESEQTLSVNVEPGVPGQPGTITGNTEVCPGTTQSYSVNEVQDAESYQWVLPSDWSGSSTTNTIDLSTGNPGNATIEVIAINSCGDSVVRTLNITVQPGTPNNPGAISGGTEVCPGIEETYSISSVIDAESYNWTVPAGWTINGDASSNQISVTTGNYDQNGTISVTAVNSCGESEANSLAVNVDYGTPPLPGEINMEIAEGFEVICPESSLSFSIPEMNEAESYTWDLPQGWTIVSGQDTRQIQVTSGQYGESGEVSVSATNNCGTGNLQTLEVNIDPPAPLIENIQITGEVEVCADATQLEYSIPTISHADSYEWSLPSGWVITSGQNTNSIMVSASSSSGNIEVLAKNECGESETVSLPVVSIVGVPNQPGSIVTDLGIDAICPPRNNISFSVPNDPEVDYYRWVLPSGWEIASGENTSNILVNVTNSAPYTNEIVKVVAGNICGESSESQYAEITVSDFVITDLGENQNLCSTTTAVPIKVIIEFGGFKKFKPAFSHNGGGSFTDIPPITNNYPNKFTIQYIPTSADFGQEVTITVNVPEPETNKNDPDACGDGYAEVTLYFAPNPTASFLTENHDICENSATEISLSGTPNTRITYTENGTSKTIDLNENGEAVFNSGNLSESTTYKLVNASYLEVPTCDQTLSESLEITVNPVPTVELLYENAIFCEDDTVTKEVVFTNPIGAYENGTFSAETGLEIDSETGAISPSASEPGDYTVTYIIPASLGCEPVEVTTPISISEIPQVDFSYETPLCSAGDVATAVTLSGSGNYENGLFTAEAGLSIDANTGTINPGESTPGTYTVIYTTHAADGCNEYEFTSEVVITEIPTPEISYDFLEFCKGNSATFTPGIIGGGEIMGGAFSAAPGLAINSETGAINPANSEQATYTVTYTLEGSAGCELVATETDIVITEFPAATLNYAGPFCASENTPQPVSFSEISGTIEGGSFSASPAGLSIDENSGEILPGSSDPGDYTITYTTPAAGGCEEVLLTTNVSITEIPYANISYNAPFCTSSNENFPVNFEDTPEAYQTGTFSASTGLVIDSVGNINPASSEPGQHTVIYTLPDIDACAASEITTTITIYEAPAITSQPFNVGICSTQPSELAVVAAGDELQYQWFQDGEAVSGATEATLSFNNTTSQNAGDYYVEVSGPASCTPVISDSVTLNVDEDIIIEEPVTEVPICGDGFSEVSFKFIAHANGAALNFTWFKDGNQVDNSDENITITTQPADENGRYEGTLEIINVTTDYNGDYYVEIQGPSEFTCSTAVTNPFQLRLNEVPEPPTIENFEYCQFEEVPALTVVSGENLTWYSTETGDDAFSETPVPNTNEPGETIYWVSQMPDVCESERVAVSVNIKEKPATPETTILIEYCKGETANPLEAVVTGAANLNWYDVNENVLSEAPLPNTESVGTYQYYVSQSLNDCESDKVAIEVIIHELPEVSISPSETLVCAATLVTLTAEGADTYVWYNEAQEEIGTTASLDVNPEITTTYKVVGTGTGECSNTAETTIEVNQPSDAGTISEATNVCIGNNSGEISVSGINGEVIRWEFTKNNGETWEILALEEAEISTSYIYQNLIKTTGFRAAVHNGVCEEAISEIVYIQVDESPISGELNFEGYERLYTTCEDPEFLEDLVLSGHTGQIVAWKYRTATQGTFQTIPGETGTTLPSSVITNLLGNETLIFQAEVINGACTIPVLSKTAILSVISSNIEPAPVTVSEDLICLGTEVTLSAETGYESGDGVNDSGNFDNASIDQNGGWRIKDSDGNLVNFETSANNTNPNIWKRLTPREFITANLSSPYNTSMQRFDHGLDDGNKGFSLVSGNNTSTMETNVFALDGMDSGILTFDQAYNLTEGASIEVLISTNGGNTYTSLYSNNGDPSSGNYNDFASGTPTSRPENKIEIDVGNYIGQNNLRIMFSFVGARQGDIWAVDNIILPDGPQNVGIVWEDTTDPETPVVIGTNNLEPWTPTEIGWNVSVITTTLEYTGGSCPTATNNEEIRVFVYDQYTSNVQAETGSCGNYSAQLTATVISEAQGEITSYPTQDGYIGKWVVEGPEPYEFSNIDSEDESNPINNPNVIFTSTVESPETHKLTWVLEPTETDENGILIENEACLPIYEPADVVFEDCIALDFDGIDDYVDLGEFYTGNYSLEAWIRPEASTGTIISGPNFEINLENLSAGINANSRWYHIAVSNNTLYVDGIESGSFNLGNGGERTLIGASWNNTTSSAENYFSGWIEEVRIWNTPITVDQIRFMMNQRLYNNGTQMGVEIPVNVPGGLSFENLEGYYQLLAEPDLVAGGTTPDLAQNAVPGRLKNMETLQENTAPLPYTSRIDGQTWATDDTWTNFEVWDAPNSTGISGAPIDWNIVRTNHNIASGNKDITVLGLLSEEKELEVVDPGDAMDEYNNGKFLRVTHYLQLNGIIDLIGESQLLQDEGSILEETSSGFLERDQQGTRNSFNYNYWSSPVSLQGSGNNAPYTISTILRDGTNTQNPVNIDFRGGHPAADQARTSPIIISAYWLHAFNGRANQYGDWQHIGANGTLNTGEGFTMKGSSGTASILDEQNYVFTGKPHNGNITLSIGQNMNYLVGNPYPSALNTHEFILDNLKDVSGGRNSHNIFNGVVYFWDHFGAENTHVLREYVGGYAAYSLAGGVQAISNDYRINANDAKGTKTPQQFIPVGQGFFLNTRLDEQNLGNITIAGGDVIFKNSQRQGVKEISGSSIFLKPLTKGEKIKTQDRDERAKIRLKFHSPKGYHRQILVTSDVNTSNGFDLGYDAPLIENNHEDMYWLIDSSKVVIQGIPNFATDQVLPIGIKIAGEGYFKIHIDSLENFPEEIPVYLNDKLLDTIHDLKERPYDAISQPGKIHNRFQLIFDNINEIPEIPEKPDLSSTIDFKYNDETQELRIDNPELIEIFEVLVFDLGGKLVQTHTDIPPQKQNILTINPVGASVYIVKLITVKGNRNKKFIMK</sequence>
<dbReference type="InterPro" id="IPR036179">
    <property type="entry name" value="Ig-like_dom_sf"/>
</dbReference>
<dbReference type="STRING" id="143223.SAMN05878281_1683"/>
<dbReference type="OrthoDB" id="2582440at2"/>
<dbReference type="Gene3D" id="2.60.40.10">
    <property type="entry name" value="Immunoglobulins"/>
    <property type="match status" value="3"/>
</dbReference>
<dbReference type="GO" id="GO:0004553">
    <property type="term" value="F:hydrolase activity, hydrolyzing O-glycosyl compounds"/>
    <property type="evidence" value="ECO:0007669"/>
    <property type="project" value="UniProtKB-ARBA"/>
</dbReference>
<feature type="domain" description="Ig-like" evidence="2">
    <location>
        <begin position="1356"/>
        <end position="1435"/>
    </location>
</feature>
<dbReference type="SUPFAM" id="SSF48726">
    <property type="entry name" value="Immunoglobulin"/>
    <property type="match status" value="1"/>
</dbReference>
<keyword evidence="1" id="KW-0732">Signal</keyword>
<organism evidence="3 4">
    <name type="scientific">Salegentibacter salegens</name>
    <dbReference type="NCBI Taxonomy" id="143223"/>
    <lineage>
        <taxon>Bacteria</taxon>
        <taxon>Pseudomonadati</taxon>
        <taxon>Bacteroidota</taxon>
        <taxon>Flavobacteriia</taxon>
        <taxon>Flavobacteriales</taxon>
        <taxon>Flavobacteriaceae</taxon>
        <taxon>Salegentibacter</taxon>
    </lineage>
</organism>
<dbReference type="GO" id="GO:0005975">
    <property type="term" value="P:carbohydrate metabolic process"/>
    <property type="evidence" value="ECO:0007669"/>
    <property type="project" value="UniProtKB-ARBA"/>
</dbReference>
<dbReference type="PROSITE" id="PS50835">
    <property type="entry name" value="IG_LIKE"/>
    <property type="match status" value="1"/>
</dbReference>
<reference evidence="4" key="1">
    <citation type="submission" date="2016-11" db="EMBL/GenBank/DDBJ databases">
        <authorList>
            <person name="Varghese N."/>
            <person name="Submissions S."/>
        </authorList>
    </citation>
    <scope>NUCLEOTIDE SEQUENCE [LARGE SCALE GENOMIC DNA]</scope>
    <source>
        <strain evidence="4">ACAM 48</strain>
    </source>
</reference>
<dbReference type="InterPro" id="IPR007110">
    <property type="entry name" value="Ig-like_dom"/>
</dbReference>
<dbReference type="RefSeq" id="WP_079734839.1">
    <property type="nucleotide sequence ID" value="NZ_LT670848.1"/>
</dbReference>
<dbReference type="EMBL" id="LT670848">
    <property type="protein sequence ID" value="SHM71430.1"/>
    <property type="molecule type" value="Genomic_DNA"/>
</dbReference>
<accession>A0A1M7L0W0</accession>
<dbReference type="Pfam" id="PF13385">
    <property type="entry name" value="Laminin_G_3"/>
    <property type="match status" value="1"/>
</dbReference>
<evidence type="ECO:0000313" key="4">
    <source>
        <dbReference type="Proteomes" id="UP000190235"/>
    </source>
</evidence>
<gene>
    <name evidence="3" type="ORF">SAMN05878281_1683</name>
</gene>
<evidence type="ECO:0000259" key="2">
    <source>
        <dbReference type="PROSITE" id="PS50835"/>
    </source>
</evidence>
<protein>
    <submittedName>
        <fullName evidence="3">Por secretion system C-terminal sorting domain-containing protein</fullName>
    </submittedName>
</protein>
<dbReference type="Proteomes" id="UP000190235">
    <property type="component" value="Chromosome I"/>
</dbReference>
<dbReference type="Gene3D" id="2.60.120.200">
    <property type="match status" value="1"/>
</dbReference>
<dbReference type="InterPro" id="IPR045829">
    <property type="entry name" value="PKD_6"/>
</dbReference>